<accession>A0A9D4MDY1</accession>
<gene>
    <name evidence="2" type="ORF">DPMN_038256</name>
</gene>
<reference evidence="2" key="2">
    <citation type="submission" date="2020-11" db="EMBL/GenBank/DDBJ databases">
        <authorList>
            <person name="McCartney M.A."/>
            <person name="Auch B."/>
            <person name="Kono T."/>
            <person name="Mallez S."/>
            <person name="Becker A."/>
            <person name="Gohl D.M."/>
            <person name="Silverstein K.A.T."/>
            <person name="Koren S."/>
            <person name="Bechman K.B."/>
            <person name="Herman A."/>
            <person name="Abrahante J.E."/>
            <person name="Garbe J."/>
        </authorList>
    </citation>
    <scope>NUCLEOTIDE SEQUENCE</scope>
    <source>
        <strain evidence="2">Duluth1</strain>
        <tissue evidence="2">Whole animal</tissue>
    </source>
</reference>
<dbReference type="Proteomes" id="UP000828390">
    <property type="component" value="Unassembled WGS sequence"/>
</dbReference>
<sequence length="53" mass="5630">MQTEIPVAPALDDSYEPHLAKTGLFSICGLRSSKPDKTGQKLPGQLVSPPNPV</sequence>
<organism evidence="2 3">
    <name type="scientific">Dreissena polymorpha</name>
    <name type="common">Zebra mussel</name>
    <name type="synonym">Mytilus polymorpha</name>
    <dbReference type="NCBI Taxonomy" id="45954"/>
    <lineage>
        <taxon>Eukaryota</taxon>
        <taxon>Metazoa</taxon>
        <taxon>Spiralia</taxon>
        <taxon>Lophotrochozoa</taxon>
        <taxon>Mollusca</taxon>
        <taxon>Bivalvia</taxon>
        <taxon>Autobranchia</taxon>
        <taxon>Heteroconchia</taxon>
        <taxon>Euheterodonta</taxon>
        <taxon>Imparidentia</taxon>
        <taxon>Neoheterodontei</taxon>
        <taxon>Myida</taxon>
        <taxon>Dreissenoidea</taxon>
        <taxon>Dreissenidae</taxon>
        <taxon>Dreissena</taxon>
    </lineage>
</organism>
<comment type="caution">
    <text evidence="2">The sequence shown here is derived from an EMBL/GenBank/DDBJ whole genome shotgun (WGS) entry which is preliminary data.</text>
</comment>
<keyword evidence="3" id="KW-1185">Reference proteome</keyword>
<proteinExistence type="predicted"/>
<feature type="region of interest" description="Disordered" evidence="1">
    <location>
        <begin position="32"/>
        <end position="53"/>
    </location>
</feature>
<dbReference type="EMBL" id="JAIWYP010000002">
    <property type="protein sequence ID" value="KAH3874998.1"/>
    <property type="molecule type" value="Genomic_DNA"/>
</dbReference>
<evidence type="ECO:0000313" key="2">
    <source>
        <dbReference type="EMBL" id="KAH3874998.1"/>
    </source>
</evidence>
<protein>
    <submittedName>
        <fullName evidence="2">Uncharacterized protein</fullName>
    </submittedName>
</protein>
<dbReference type="AlphaFoldDB" id="A0A9D4MDY1"/>
<name>A0A9D4MDY1_DREPO</name>
<evidence type="ECO:0000313" key="3">
    <source>
        <dbReference type="Proteomes" id="UP000828390"/>
    </source>
</evidence>
<evidence type="ECO:0000256" key="1">
    <source>
        <dbReference type="SAM" id="MobiDB-lite"/>
    </source>
</evidence>
<reference evidence="2" key="1">
    <citation type="journal article" date="2019" name="bioRxiv">
        <title>The Genome of the Zebra Mussel, Dreissena polymorpha: A Resource for Invasive Species Research.</title>
        <authorList>
            <person name="McCartney M.A."/>
            <person name="Auch B."/>
            <person name="Kono T."/>
            <person name="Mallez S."/>
            <person name="Zhang Y."/>
            <person name="Obille A."/>
            <person name="Becker A."/>
            <person name="Abrahante J.E."/>
            <person name="Garbe J."/>
            <person name="Badalamenti J.P."/>
            <person name="Herman A."/>
            <person name="Mangelson H."/>
            <person name="Liachko I."/>
            <person name="Sullivan S."/>
            <person name="Sone E.D."/>
            <person name="Koren S."/>
            <person name="Silverstein K.A.T."/>
            <person name="Beckman K.B."/>
            <person name="Gohl D.M."/>
        </authorList>
    </citation>
    <scope>NUCLEOTIDE SEQUENCE</scope>
    <source>
        <strain evidence="2">Duluth1</strain>
        <tissue evidence="2">Whole animal</tissue>
    </source>
</reference>